<dbReference type="RefSeq" id="WP_377048686.1">
    <property type="nucleotide sequence ID" value="NZ_JBHLVZ010000002.1"/>
</dbReference>
<reference evidence="1 2" key="1">
    <citation type="submission" date="2024-09" db="EMBL/GenBank/DDBJ databases">
        <authorList>
            <person name="Sun Q."/>
            <person name="Mori K."/>
        </authorList>
    </citation>
    <scope>NUCLEOTIDE SEQUENCE [LARGE SCALE GENOMIC DNA]</scope>
    <source>
        <strain evidence="1 2">CCM 7468</strain>
    </source>
</reference>
<evidence type="ECO:0000313" key="1">
    <source>
        <dbReference type="EMBL" id="MFC0384619.1"/>
    </source>
</evidence>
<keyword evidence="2" id="KW-1185">Reference proteome</keyword>
<sequence>MTASPTFPDMTQEDPAVLATLVEDLARFAEGRGTAPLGAFLRDLADRLSSGRASPAP</sequence>
<protein>
    <submittedName>
        <fullName evidence="1">Uncharacterized protein</fullName>
    </submittedName>
</protein>
<accession>A0ABV6ILX5</accession>
<dbReference type="Proteomes" id="UP001589789">
    <property type="component" value="Unassembled WGS sequence"/>
</dbReference>
<name>A0ABV6ILX5_9PROT</name>
<gene>
    <name evidence="1" type="ORF">ACFFIC_03525</name>
</gene>
<evidence type="ECO:0000313" key="2">
    <source>
        <dbReference type="Proteomes" id="UP001589789"/>
    </source>
</evidence>
<dbReference type="EMBL" id="JBHLVZ010000002">
    <property type="protein sequence ID" value="MFC0384619.1"/>
    <property type="molecule type" value="Genomic_DNA"/>
</dbReference>
<organism evidence="1 2">
    <name type="scientific">Muricoccus vinaceus</name>
    <dbReference type="NCBI Taxonomy" id="424704"/>
    <lineage>
        <taxon>Bacteria</taxon>
        <taxon>Pseudomonadati</taxon>
        <taxon>Pseudomonadota</taxon>
        <taxon>Alphaproteobacteria</taxon>
        <taxon>Acetobacterales</taxon>
        <taxon>Roseomonadaceae</taxon>
        <taxon>Muricoccus</taxon>
    </lineage>
</organism>
<proteinExistence type="predicted"/>
<comment type="caution">
    <text evidence="1">The sequence shown here is derived from an EMBL/GenBank/DDBJ whole genome shotgun (WGS) entry which is preliminary data.</text>
</comment>